<sequence>MDTVIVLRAEGTVFRVPKSILAAGSSVFQSMFEFPQPAPGSEAAMAEETIDGNPVVRLHDSAKEVEAFLGAILDSSYFMPPPKAVDFHELLGILRLSHKYDVKYLFQRAIEHLETIYPIALYELDAIDKHRITGYDETEVAFDLTTILVLHEVGATWLLPYAYYNAAETCAEGLLSSGPWSQLSPDMQCTFIHLLALQLMGTERLYHALTSPSKCTTSDACDLTKFRFLATGDRRNRLDQSPLWYKSREALTASQTVRPVLCIFQCRVL</sequence>
<dbReference type="CDD" id="cd18186">
    <property type="entry name" value="BTB_POZ_ZBTB_KLHL-like"/>
    <property type="match status" value="1"/>
</dbReference>
<dbReference type="Gene3D" id="3.30.710.10">
    <property type="entry name" value="Potassium Channel Kv1.1, Chain A"/>
    <property type="match status" value="1"/>
</dbReference>
<proteinExistence type="predicted"/>
<dbReference type="Pfam" id="PF00651">
    <property type="entry name" value="BTB"/>
    <property type="match status" value="1"/>
</dbReference>
<accession>A0AAD7JJH6</accession>
<dbReference type="InterPro" id="IPR000210">
    <property type="entry name" value="BTB/POZ_dom"/>
</dbReference>
<evidence type="ECO:0000259" key="1">
    <source>
        <dbReference type="PROSITE" id="PS50097"/>
    </source>
</evidence>
<keyword evidence="3" id="KW-1185">Reference proteome</keyword>
<dbReference type="InterPro" id="IPR011333">
    <property type="entry name" value="SKP1/BTB/POZ_sf"/>
</dbReference>
<dbReference type="PROSITE" id="PS50097">
    <property type="entry name" value="BTB"/>
    <property type="match status" value="1"/>
</dbReference>
<dbReference type="EMBL" id="JARKIB010000024">
    <property type="protein sequence ID" value="KAJ7766152.1"/>
    <property type="molecule type" value="Genomic_DNA"/>
</dbReference>
<dbReference type="SUPFAM" id="SSF54695">
    <property type="entry name" value="POZ domain"/>
    <property type="match status" value="1"/>
</dbReference>
<evidence type="ECO:0000313" key="2">
    <source>
        <dbReference type="EMBL" id="KAJ7766152.1"/>
    </source>
</evidence>
<protein>
    <recommendedName>
        <fullName evidence="1">BTB domain-containing protein</fullName>
    </recommendedName>
</protein>
<evidence type="ECO:0000313" key="3">
    <source>
        <dbReference type="Proteomes" id="UP001215598"/>
    </source>
</evidence>
<name>A0AAD7JJH6_9AGAR</name>
<dbReference type="AlphaFoldDB" id="A0AAD7JJH6"/>
<dbReference type="Proteomes" id="UP001215598">
    <property type="component" value="Unassembled WGS sequence"/>
</dbReference>
<organism evidence="2 3">
    <name type="scientific">Mycena metata</name>
    <dbReference type="NCBI Taxonomy" id="1033252"/>
    <lineage>
        <taxon>Eukaryota</taxon>
        <taxon>Fungi</taxon>
        <taxon>Dikarya</taxon>
        <taxon>Basidiomycota</taxon>
        <taxon>Agaricomycotina</taxon>
        <taxon>Agaricomycetes</taxon>
        <taxon>Agaricomycetidae</taxon>
        <taxon>Agaricales</taxon>
        <taxon>Marasmiineae</taxon>
        <taxon>Mycenaceae</taxon>
        <taxon>Mycena</taxon>
    </lineage>
</organism>
<dbReference type="SMART" id="SM00225">
    <property type="entry name" value="BTB"/>
    <property type="match status" value="1"/>
</dbReference>
<comment type="caution">
    <text evidence="2">The sequence shown here is derived from an EMBL/GenBank/DDBJ whole genome shotgun (WGS) entry which is preliminary data.</text>
</comment>
<reference evidence="2" key="1">
    <citation type="submission" date="2023-03" db="EMBL/GenBank/DDBJ databases">
        <title>Massive genome expansion in bonnet fungi (Mycena s.s.) driven by repeated elements and novel gene families across ecological guilds.</title>
        <authorList>
            <consortium name="Lawrence Berkeley National Laboratory"/>
            <person name="Harder C.B."/>
            <person name="Miyauchi S."/>
            <person name="Viragh M."/>
            <person name="Kuo A."/>
            <person name="Thoen E."/>
            <person name="Andreopoulos B."/>
            <person name="Lu D."/>
            <person name="Skrede I."/>
            <person name="Drula E."/>
            <person name="Henrissat B."/>
            <person name="Morin E."/>
            <person name="Kohler A."/>
            <person name="Barry K."/>
            <person name="LaButti K."/>
            <person name="Morin E."/>
            <person name="Salamov A."/>
            <person name="Lipzen A."/>
            <person name="Mereny Z."/>
            <person name="Hegedus B."/>
            <person name="Baldrian P."/>
            <person name="Stursova M."/>
            <person name="Weitz H."/>
            <person name="Taylor A."/>
            <person name="Grigoriev I.V."/>
            <person name="Nagy L.G."/>
            <person name="Martin F."/>
            <person name="Kauserud H."/>
        </authorList>
    </citation>
    <scope>NUCLEOTIDE SEQUENCE</scope>
    <source>
        <strain evidence="2">CBHHK182m</strain>
    </source>
</reference>
<feature type="domain" description="BTB" evidence="1">
    <location>
        <begin position="1"/>
        <end position="81"/>
    </location>
</feature>
<gene>
    <name evidence="2" type="ORF">B0H16DRAFT_1523234</name>
</gene>